<dbReference type="AlphaFoldDB" id="A0A1F4STN0"/>
<comment type="caution">
    <text evidence="1">The sequence shown here is derived from an EMBL/GenBank/DDBJ whole genome shotgun (WGS) entry which is preliminary data.</text>
</comment>
<accession>A0A1F4STN0</accession>
<dbReference type="Proteomes" id="UP000178417">
    <property type="component" value="Unassembled WGS sequence"/>
</dbReference>
<sequence>MTQLLVQSHIPPSPVLSSIIRIAEAVSYGNRVNRLSGGLQGEKDIGVFWGAEKFTSKTGEAKTLEIYNLINPSKEMVKRLTSLWKLTWKLGIPEEGKVDRLVIDQLEKSLLVNDQQMSLMLKNANDTILVARDLETGEIVAAIWGVPYNVGENGFIPHTYDAMTNQKTFCYSMFDGNLKSCISVVVHPDYNGLKDSVENSVGEWVRNQAAIATLRHPREYKVIAYSRPSSLKFFTELVLWLRQEHGYVVCYSEEKEKWVAKKDGIMHEIKISPKGIEIEGLLYRHKDINSSVEIIPTLDGYTVGRNGKRVITDYIGVRLEGETDYLVPIRPYLEKANFDQMIRFHGGGELGGRGGGKLINIFLNGKRDPISLDYNIVFEFPLLELMDKKLFSDVYLLCTEAQQDFLRKAVLYPDSLRHELRRKPLHSKVLLHGAFSFEKINMFWLPFIRKHRSMLDDFFGEISVSIKTEAQATELYKQLIDLADINREL</sequence>
<dbReference type="EMBL" id="MEUB01000014">
    <property type="protein sequence ID" value="OGC23814.1"/>
    <property type="molecule type" value="Genomic_DNA"/>
</dbReference>
<gene>
    <name evidence="1" type="ORF">A2310_04275</name>
</gene>
<protein>
    <submittedName>
        <fullName evidence="1">Uncharacterized protein</fullName>
    </submittedName>
</protein>
<evidence type="ECO:0000313" key="2">
    <source>
        <dbReference type="Proteomes" id="UP000178417"/>
    </source>
</evidence>
<proteinExistence type="predicted"/>
<name>A0A1F4STN0_UNCSA</name>
<reference evidence="1 2" key="1">
    <citation type="journal article" date="2016" name="Nat. Commun.">
        <title>Thousands of microbial genomes shed light on interconnected biogeochemical processes in an aquifer system.</title>
        <authorList>
            <person name="Anantharaman K."/>
            <person name="Brown C.T."/>
            <person name="Hug L.A."/>
            <person name="Sharon I."/>
            <person name="Castelle C.J."/>
            <person name="Probst A.J."/>
            <person name="Thomas B.C."/>
            <person name="Singh A."/>
            <person name="Wilkins M.J."/>
            <person name="Karaoz U."/>
            <person name="Brodie E.L."/>
            <person name="Williams K.H."/>
            <person name="Hubbard S.S."/>
            <person name="Banfield J.F."/>
        </authorList>
    </citation>
    <scope>NUCLEOTIDE SEQUENCE [LARGE SCALE GENOMIC DNA]</scope>
</reference>
<organism evidence="1 2">
    <name type="scientific">candidate division WOR-1 bacterium RIFOXYB2_FULL_37_13</name>
    <dbReference type="NCBI Taxonomy" id="1802579"/>
    <lineage>
        <taxon>Bacteria</taxon>
        <taxon>Bacillati</taxon>
        <taxon>Saganbacteria</taxon>
    </lineage>
</organism>
<evidence type="ECO:0000313" key="1">
    <source>
        <dbReference type="EMBL" id="OGC23814.1"/>
    </source>
</evidence>